<dbReference type="AlphaFoldDB" id="A0AAU7ZVA1"/>
<dbReference type="KEGG" id="tpsc:RBB77_08325"/>
<name>A0AAU7ZVA1_9BACT</name>
<gene>
    <name evidence="1" type="ORF">RBB77_08325</name>
</gene>
<dbReference type="EMBL" id="CP132942">
    <property type="protein sequence ID" value="XCB34889.1"/>
    <property type="molecule type" value="Genomic_DNA"/>
</dbReference>
<reference evidence="1" key="1">
    <citation type="submission" date="2023-08" db="EMBL/GenBank/DDBJ databases">
        <authorList>
            <person name="Messyasz A."/>
            <person name="Mannisto M.K."/>
            <person name="Kerkhof L.J."/>
            <person name="Haggblom M."/>
        </authorList>
    </citation>
    <scope>NUCLEOTIDE SEQUENCE</scope>
    <source>
        <strain evidence="1">X5P6</strain>
    </source>
</reference>
<proteinExistence type="predicted"/>
<evidence type="ECO:0000313" key="1">
    <source>
        <dbReference type="EMBL" id="XCB34889.1"/>
    </source>
</evidence>
<sequence>MANSLGLEQVPMADELKSRFMRARLAAIVEHELREGGSEDARSHVAIVPRLGYLVTIGNGESTTIRLVQD</sequence>
<organism evidence="1">
    <name type="scientific">Tunturiibacter psychrotolerans</name>
    <dbReference type="NCBI Taxonomy" id="3069686"/>
    <lineage>
        <taxon>Bacteria</taxon>
        <taxon>Pseudomonadati</taxon>
        <taxon>Acidobacteriota</taxon>
        <taxon>Terriglobia</taxon>
        <taxon>Terriglobales</taxon>
        <taxon>Acidobacteriaceae</taxon>
        <taxon>Tunturiibacter</taxon>
    </lineage>
</organism>
<protein>
    <submittedName>
        <fullName evidence="1">Uncharacterized protein</fullName>
    </submittedName>
</protein>
<dbReference type="RefSeq" id="WP_353066426.1">
    <property type="nucleotide sequence ID" value="NZ_CP132942.1"/>
</dbReference>
<reference evidence="1" key="2">
    <citation type="journal article" date="2024" name="Environ. Microbiol.">
        <title>Genome analysis and description of Tunturibacter gen. nov. expands the diversity of Terriglobia in tundra soils.</title>
        <authorList>
            <person name="Messyasz A."/>
            <person name="Mannisto M.K."/>
            <person name="Kerkhof L.J."/>
            <person name="Haggblom M.M."/>
        </authorList>
    </citation>
    <scope>NUCLEOTIDE SEQUENCE</scope>
    <source>
        <strain evidence="1">X5P6</strain>
    </source>
</reference>
<accession>A0AAU7ZVA1</accession>